<keyword evidence="1" id="KW-1133">Transmembrane helix</keyword>
<dbReference type="Proteomes" id="UP000276133">
    <property type="component" value="Unassembled WGS sequence"/>
</dbReference>
<keyword evidence="1" id="KW-0812">Transmembrane</keyword>
<protein>
    <submittedName>
        <fullName evidence="2">Uncharacterized protein</fullName>
    </submittedName>
</protein>
<keyword evidence="3" id="KW-1185">Reference proteome</keyword>
<reference evidence="2 3" key="1">
    <citation type="journal article" date="2018" name="Sci. Rep.">
        <title>Genomic signatures of local adaptation to the degree of environmental predictability in rotifers.</title>
        <authorList>
            <person name="Franch-Gras L."/>
            <person name="Hahn C."/>
            <person name="Garcia-Roger E.M."/>
            <person name="Carmona M.J."/>
            <person name="Serra M."/>
            <person name="Gomez A."/>
        </authorList>
    </citation>
    <scope>NUCLEOTIDE SEQUENCE [LARGE SCALE GENOMIC DNA]</scope>
    <source>
        <strain evidence="2">HYR1</strain>
    </source>
</reference>
<organism evidence="2 3">
    <name type="scientific">Brachionus plicatilis</name>
    <name type="common">Marine rotifer</name>
    <name type="synonym">Brachionus muelleri</name>
    <dbReference type="NCBI Taxonomy" id="10195"/>
    <lineage>
        <taxon>Eukaryota</taxon>
        <taxon>Metazoa</taxon>
        <taxon>Spiralia</taxon>
        <taxon>Gnathifera</taxon>
        <taxon>Rotifera</taxon>
        <taxon>Eurotatoria</taxon>
        <taxon>Monogononta</taxon>
        <taxon>Pseudotrocha</taxon>
        <taxon>Ploima</taxon>
        <taxon>Brachionidae</taxon>
        <taxon>Brachionus</taxon>
    </lineage>
</organism>
<gene>
    <name evidence="2" type="ORF">BpHYR1_029350</name>
</gene>
<dbReference type="AlphaFoldDB" id="A0A3M7RSW5"/>
<name>A0A3M7RSW5_BRAPC</name>
<accession>A0A3M7RSW5</accession>
<dbReference type="EMBL" id="REGN01002698">
    <property type="protein sequence ID" value="RNA26651.1"/>
    <property type="molecule type" value="Genomic_DNA"/>
</dbReference>
<evidence type="ECO:0000313" key="3">
    <source>
        <dbReference type="Proteomes" id="UP000276133"/>
    </source>
</evidence>
<feature type="transmembrane region" description="Helical" evidence="1">
    <location>
        <begin position="29"/>
        <end position="46"/>
    </location>
</feature>
<evidence type="ECO:0000256" key="1">
    <source>
        <dbReference type="SAM" id="Phobius"/>
    </source>
</evidence>
<evidence type="ECO:0000313" key="2">
    <source>
        <dbReference type="EMBL" id="RNA26651.1"/>
    </source>
</evidence>
<proteinExistence type="predicted"/>
<keyword evidence="1" id="KW-0472">Membrane</keyword>
<sequence length="65" mass="7460">MIKRTEKNIFFQIAHPNGHAQMVGRHRPIGVLFLISIVFRIIALVATEQTKKISKTGLIEKIDYK</sequence>
<comment type="caution">
    <text evidence="2">The sequence shown here is derived from an EMBL/GenBank/DDBJ whole genome shotgun (WGS) entry which is preliminary data.</text>
</comment>